<feature type="chain" id="PRO_5031246298" evidence="1">
    <location>
        <begin position="19"/>
        <end position="705"/>
    </location>
</feature>
<proteinExistence type="predicted"/>
<accession>A0A7W7ZBN5</accession>
<dbReference type="Proteomes" id="UP000540989">
    <property type="component" value="Unassembled WGS sequence"/>
</dbReference>
<protein>
    <submittedName>
        <fullName evidence="2">VWFA-related protein</fullName>
    </submittedName>
</protein>
<dbReference type="InterPro" id="IPR017802">
    <property type="entry name" value="VWFA-rel_acidobac-type"/>
</dbReference>
<sequence length="705" mass="76977">MIRYLILASVALAPHLFAQQIGTNQVQSKDGTYSMTVKSQLVTEAVVVKDKSGKFIPNLTANDFTITEDGAPQKIRIFEHESLPIDAQPLPKQPQEDEKIRIYKKLSRTSYSQSAKYKDKRLIAMYFDMTAMTPDDQLRALQSAEKFIRTQMTSADMVSILRYSGGSVDVLLDFSDERNKMLSILGTMIVGEGQNNTEGVEDSSSADVGAAFGQDSGEFNIFNTDRQLSALQTASNMLGAMSEKKTLLYFASGLRLNGNDNQAQLHATVEAAVKAGVSFWPIDARGLVASAPLGDATQGSPGNEGVYSGAAAQASNDRFQQSQDTLYALAADTGGKAFFDNNDLNAGIVRAQHAVSDYYLIGYYTTNTAQNGAFRKINISVAGTLNASLDYRRGYYANKEFGKFNGTEKEHQLEDALALGDPITELTIGMELNYFQLNRAEYFVPLTVKIPGHELALAKKFSKEHTVIDFVCEIKDEIGGNTVTNLRDNVDVKLSDATAAELSKRPIEYSTGFTLLPGRYSIKFLARDDETGRIGTYQTSFVIPNLNKETTRLAISSVVLSNQRVDPKAALYNTMKGKDQAKNDAVNPLVNAQGKLIPSVTRVFRSDRDLEILLQAYQGVLPADRTASRSPIIAYVTLLHDGKKSMETQAVKVEPLAENRLGTTPITMKVSLAGLAPGEYDAQVTVLDPGSNRIATWRGAMAVAP</sequence>
<dbReference type="NCBIfam" id="TIGR03436">
    <property type="entry name" value="acidobact_VWFA"/>
    <property type="match status" value="1"/>
</dbReference>
<evidence type="ECO:0000256" key="1">
    <source>
        <dbReference type="SAM" id="SignalP"/>
    </source>
</evidence>
<reference evidence="2 3" key="1">
    <citation type="submission" date="2020-08" db="EMBL/GenBank/DDBJ databases">
        <title>Genomic Encyclopedia of Type Strains, Phase IV (KMG-V): Genome sequencing to study the core and pangenomes of soil and plant-associated prokaryotes.</title>
        <authorList>
            <person name="Whitman W."/>
        </authorList>
    </citation>
    <scope>NUCLEOTIDE SEQUENCE [LARGE SCALE GENOMIC DNA]</scope>
    <source>
        <strain evidence="2 3">M8UP14</strain>
    </source>
</reference>
<gene>
    <name evidence="2" type="ORF">HDF16_001512</name>
</gene>
<comment type="caution">
    <text evidence="2">The sequence shown here is derived from an EMBL/GenBank/DDBJ whole genome shotgun (WGS) entry which is preliminary data.</text>
</comment>
<keyword evidence="1" id="KW-0732">Signal</keyword>
<keyword evidence="3" id="KW-1185">Reference proteome</keyword>
<feature type="signal peptide" evidence="1">
    <location>
        <begin position="1"/>
        <end position="18"/>
    </location>
</feature>
<evidence type="ECO:0000313" key="3">
    <source>
        <dbReference type="Proteomes" id="UP000540989"/>
    </source>
</evidence>
<dbReference type="AlphaFoldDB" id="A0A7W7ZBN5"/>
<organism evidence="2 3">
    <name type="scientific">Granulicella aggregans</name>
    <dbReference type="NCBI Taxonomy" id="474949"/>
    <lineage>
        <taxon>Bacteria</taxon>
        <taxon>Pseudomonadati</taxon>
        <taxon>Acidobacteriota</taxon>
        <taxon>Terriglobia</taxon>
        <taxon>Terriglobales</taxon>
        <taxon>Acidobacteriaceae</taxon>
        <taxon>Granulicella</taxon>
    </lineage>
</organism>
<evidence type="ECO:0000313" key="2">
    <source>
        <dbReference type="EMBL" id="MBB5056827.1"/>
    </source>
</evidence>
<name>A0A7W7ZBN5_9BACT</name>
<dbReference type="EMBL" id="JACHIP010000002">
    <property type="protein sequence ID" value="MBB5056827.1"/>
    <property type="molecule type" value="Genomic_DNA"/>
</dbReference>
<dbReference type="RefSeq" id="WP_184215052.1">
    <property type="nucleotide sequence ID" value="NZ_JACHIP010000002.1"/>
</dbReference>